<dbReference type="PRINTS" id="PR00986">
    <property type="entry name" value="TRNASYNTHVAL"/>
</dbReference>
<keyword evidence="4" id="KW-0067">ATP-binding</keyword>
<feature type="domain" description="Methionyl/Valyl/Leucyl/Isoleucyl-tRNA synthetase anticodon-binding" evidence="11">
    <location>
        <begin position="211"/>
        <end position="356"/>
    </location>
</feature>
<feature type="coiled-coil region" evidence="9">
    <location>
        <begin position="413"/>
        <end position="482"/>
    </location>
</feature>
<dbReference type="InterPro" id="IPR037118">
    <property type="entry name" value="Val-tRNA_synth_C_sf"/>
</dbReference>
<keyword evidence="3" id="KW-0547">Nucleotide-binding</keyword>
<evidence type="ECO:0000313" key="13">
    <source>
        <dbReference type="EMBL" id="MFC6760496.1"/>
    </source>
</evidence>
<comment type="catalytic activity">
    <reaction evidence="8">
        <text>tRNA(Val) + L-valine + ATP = L-valyl-tRNA(Val) + AMP + diphosphate</text>
        <dbReference type="Rhea" id="RHEA:10704"/>
        <dbReference type="Rhea" id="RHEA-COMP:9672"/>
        <dbReference type="Rhea" id="RHEA-COMP:9708"/>
        <dbReference type="ChEBI" id="CHEBI:30616"/>
        <dbReference type="ChEBI" id="CHEBI:33019"/>
        <dbReference type="ChEBI" id="CHEBI:57762"/>
        <dbReference type="ChEBI" id="CHEBI:78442"/>
        <dbReference type="ChEBI" id="CHEBI:78537"/>
        <dbReference type="ChEBI" id="CHEBI:456215"/>
        <dbReference type="EC" id="6.1.1.9"/>
    </reaction>
</comment>
<evidence type="ECO:0000259" key="10">
    <source>
        <dbReference type="Pfam" id="PF00133"/>
    </source>
</evidence>
<feature type="domain" description="Valyl-tRNA synthetase tRNA-binding arm" evidence="12">
    <location>
        <begin position="415"/>
        <end position="480"/>
    </location>
</feature>
<reference evidence="14" key="1">
    <citation type="journal article" date="2019" name="Int. J. Syst. Evol. Microbiol.">
        <title>The Global Catalogue of Microorganisms (GCM) 10K type strain sequencing project: providing services to taxonomists for standard genome sequencing and annotation.</title>
        <authorList>
            <consortium name="The Broad Institute Genomics Platform"/>
            <consortium name="The Broad Institute Genome Sequencing Center for Infectious Disease"/>
            <person name="Wu L."/>
            <person name="Ma J."/>
        </authorList>
    </citation>
    <scope>NUCLEOTIDE SEQUENCE [LARGE SCALE GENOMIC DNA]</scope>
    <source>
        <strain evidence="14">CCUG 66188</strain>
    </source>
</reference>
<evidence type="ECO:0000256" key="9">
    <source>
        <dbReference type="SAM" id="Coils"/>
    </source>
</evidence>
<evidence type="ECO:0000256" key="8">
    <source>
        <dbReference type="ARBA" id="ARBA00047552"/>
    </source>
</evidence>
<dbReference type="SUPFAM" id="SSF52374">
    <property type="entry name" value="Nucleotidylyl transferase"/>
    <property type="match status" value="1"/>
</dbReference>
<evidence type="ECO:0000256" key="2">
    <source>
        <dbReference type="ARBA" id="ARBA00022598"/>
    </source>
</evidence>
<keyword evidence="2 13" id="KW-0436">Ligase</keyword>
<dbReference type="InterPro" id="IPR014729">
    <property type="entry name" value="Rossmann-like_a/b/a_fold"/>
</dbReference>
<dbReference type="Pfam" id="PF08264">
    <property type="entry name" value="Anticodon_1"/>
    <property type="match status" value="1"/>
</dbReference>
<dbReference type="InterPro" id="IPR010978">
    <property type="entry name" value="tRNA-bd_arm"/>
</dbReference>
<dbReference type="InterPro" id="IPR019499">
    <property type="entry name" value="Val-tRNA_synth_tRNA-bd"/>
</dbReference>
<protein>
    <recommendedName>
        <fullName evidence="1">valine--tRNA ligase</fullName>
        <ecNumber evidence="1">6.1.1.9</ecNumber>
    </recommendedName>
    <alternativeName>
        <fullName evidence="7">Valyl-tRNA synthetase</fullName>
    </alternativeName>
</protein>
<evidence type="ECO:0000259" key="12">
    <source>
        <dbReference type="Pfam" id="PF10458"/>
    </source>
</evidence>
<dbReference type="SUPFAM" id="SSF47323">
    <property type="entry name" value="Anticodon-binding domain of a subclass of class I aminoacyl-tRNA synthetases"/>
    <property type="match status" value="1"/>
</dbReference>
<feature type="domain" description="Aminoacyl-tRNA synthetase class Ia" evidence="10">
    <location>
        <begin position="43"/>
        <end position="168"/>
    </location>
</feature>
<accession>A0ABW2B5P1</accession>
<dbReference type="Gene3D" id="3.40.50.620">
    <property type="entry name" value="HUPs"/>
    <property type="match status" value="1"/>
</dbReference>
<keyword evidence="9" id="KW-0175">Coiled coil</keyword>
<dbReference type="InterPro" id="IPR002300">
    <property type="entry name" value="aa-tRNA-synth_Ia"/>
</dbReference>
<proteinExistence type="predicted"/>
<evidence type="ECO:0000259" key="11">
    <source>
        <dbReference type="Pfam" id="PF08264"/>
    </source>
</evidence>
<gene>
    <name evidence="13" type="ORF">ACFQFQ_14895</name>
</gene>
<evidence type="ECO:0000313" key="14">
    <source>
        <dbReference type="Proteomes" id="UP001596353"/>
    </source>
</evidence>
<dbReference type="PANTHER" id="PTHR11946">
    <property type="entry name" value="VALYL-TRNA SYNTHETASES"/>
    <property type="match status" value="1"/>
</dbReference>
<dbReference type="InterPro" id="IPR009080">
    <property type="entry name" value="tRNAsynth_Ia_anticodon-bd"/>
</dbReference>
<dbReference type="Gene3D" id="1.10.730.10">
    <property type="entry name" value="Isoleucyl-tRNA Synthetase, Domain 1"/>
    <property type="match status" value="1"/>
</dbReference>
<keyword evidence="5" id="KW-0648">Protein biosynthesis</keyword>
<dbReference type="InterPro" id="IPR013155">
    <property type="entry name" value="M/V/L/I-tRNA-synth_anticd-bd"/>
</dbReference>
<organism evidence="13 14">
    <name type="scientific">Sulfitobacter porphyrae</name>
    <dbReference type="NCBI Taxonomy" id="1246864"/>
    <lineage>
        <taxon>Bacteria</taxon>
        <taxon>Pseudomonadati</taxon>
        <taxon>Pseudomonadota</taxon>
        <taxon>Alphaproteobacteria</taxon>
        <taxon>Rhodobacterales</taxon>
        <taxon>Roseobacteraceae</taxon>
        <taxon>Sulfitobacter</taxon>
    </lineage>
</organism>
<name>A0ABW2B5P1_9RHOB</name>
<evidence type="ECO:0000256" key="4">
    <source>
        <dbReference type="ARBA" id="ARBA00022840"/>
    </source>
</evidence>
<dbReference type="InterPro" id="IPR033705">
    <property type="entry name" value="Anticodon_Ia_Val"/>
</dbReference>
<dbReference type="SUPFAM" id="SSF46589">
    <property type="entry name" value="tRNA-binding arm"/>
    <property type="match status" value="1"/>
</dbReference>
<dbReference type="CDD" id="cd07962">
    <property type="entry name" value="Anticodon_Ia_Val"/>
    <property type="match status" value="1"/>
</dbReference>
<keyword evidence="6" id="KW-0030">Aminoacyl-tRNA synthetase</keyword>
<dbReference type="PANTHER" id="PTHR11946:SF93">
    <property type="entry name" value="VALINE--TRNA LIGASE, CHLOROPLASTIC_MITOCHONDRIAL 2"/>
    <property type="match status" value="1"/>
</dbReference>
<evidence type="ECO:0000256" key="1">
    <source>
        <dbReference type="ARBA" id="ARBA00013169"/>
    </source>
</evidence>
<evidence type="ECO:0000256" key="7">
    <source>
        <dbReference type="ARBA" id="ARBA00029936"/>
    </source>
</evidence>
<sequence>MVAKALDYYFDQQAWTQVSEDDFEGTFTVVDDPSDTSKRNELTAVLWRDPDVLDTWFSSGLWPIGTLGWPEQTEELQKYFPTSVLITGFDIIFFWVARMMMMQYAVVGQKPFDTVYVHALVRDEKGKKMSKSLGNVLDPLELIDEYGADAVRFTLTSMAAMGRDLKLSTARIDGYRKFGNKIWNATAFAERNGVLEVPHSDTPPDTTLTVNKWIKGEIAKTREAVDAALAQYRFNDAANTLYAFVWGTFCDWYLEFTKPIFDGDDAAAIAETRATYGWALDQCLILLHPIMPFITEELWGQKDRPGMLVHAAWPTYTAAAMVDAQADEELNWVISLIQNIRSARVSMGVPGSLKVPMVYTEIDAAGLLAWERNQDLIARRAGVEKLEKVESFPKGTASIPARAATLGLPLEGIIDIAAEKARLQKSLDKLAKEIGGLRGRLNNPRFAASAPEEVVAEAQANLDARQEEADQLQAALDRLAEMG</sequence>
<dbReference type="EMBL" id="JBHSWG010000001">
    <property type="protein sequence ID" value="MFC6760496.1"/>
    <property type="molecule type" value="Genomic_DNA"/>
</dbReference>
<dbReference type="GO" id="GO:0016874">
    <property type="term" value="F:ligase activity"/>
    <property type="evidence" value="ECO:0007669"/>
    <property type="project" value="UniProtKB-KW"/>
</dbReference>
<evidence type="ECO:0000256" key="3">
    <source>
        <dbReference type="ARBA" id="ARBA00022741"/>
    </source>
</evidence>
<keyword evidence="14" id="KW-1185">Reference proteome</keyword>
<dbReference type="Proteomes" id="UP001596353">
    <property type="component" value="Unassembled WGS sequence"/>
</dbReference>
<evidence type="ECO:0000256" key="6">
    <source>
        <dbReference type="ARBA" id="ARBA00023146"/>
    </source>
</evidence>
<dbReference type="Pfam" id="PF00133">
    <property type="entry name" value="tRNA-synt_1"/>
    <property type="match status" value="1"/>
</dbReference>
<dbReference type="InterPro" id="IPR002303">
    <property type="entry name" value="Valyl-tRNA_ligase"/>
</dbReference>
<evidence type="ECO:0000256" key="5">
    <source>
        <dbReference type="ARBA" id="ARBA00022917"/>
    </source>
</evidence>
<dbReference type="EC" id="6.1.1.9" evidence="1"/>
<dbReference type="Gene3D" id="1.10.287.380">
    <property type="entry name" value="Valyl-tRNA synthetase, C-terminal domain"/>
    <property type="match status" value="1"/>
</dbReference>
<dbReference type="Pfam" id="PF10458">
    <property type="entry name" value="Val_tRNA-synt_C"/>
    <property type="match status" value="1"/>
</dbReference>
<comment type="caution">
    <text evidence="13">The sequence shown here is derived from an EMBL/GenBank/DDBJ whole genome shotgun (WGS) entry which is preliminary data.</text>
</comment>